<gene>
    <name evidence="3" type="ORF">ENJ89_02630</name>
</gene>
<protein>
    <submittedName>
        <fullName evidence="3">Formate C-acetyltransferase/glycerol dehydratase family glycyl radical enzyme</fullName>
    </submittedName>
</protein>
<feature type="non-terminal residue" evidence="3">
    <location>
        <position position="87"/>
    </location>
</feature>
<dbReference type="SUPFAM" id="SSF51998">
    <property type="entry name" value="PFL-like glycyl radical enzymes"/>
    <property type="match status" value="1"/>
</dbReference>
<dbReference type="InterPro" id="IPR051215">
    <property type="entry name" value="GRE"/>
</dbReference>
<dbReference type="InterPro" id="IPR004184">
    <property type="entry name" value="PFL_dom"/>
</dbReference>
<sequence>MNERIRKLREQTLTAEPKISAERAKLVTEFYKSPLAGQVSVPVARALAFKYILEHKELCVNDGELIVGERGPAPKETPTYPEISTHT</sequence>
<evidence type="ECO:0000256" key="1">
    <source>
        <dbReference type="SAM" id="MobiDB-lite"/>
    </source>
</evidence>
<feature type="region of interest" description="Disordered" evidence="1">
    <location>
        <begin position="67"/>
        <end position="87"/>
    </location>
</feature>
<comment type="caution">
    <text evidence="3">The sequence shown here is derived from an EMBL/GenBank/DDBJ whole genome shotgun (WGS) entry which is preliminary data.</text>
</comment>
<dbReference type="Proteomes" id="UP000886124">
    <property type="component" value="Unassembled WGS sequence"/>
</dbReference>
<dbReference type="Gene3D" id="3.20.70.20">
    <property type="match status" value="1"/>
</dbReference>
<name>A0A7V5PN07_CALAY</name>
<feature type="domain" description="PFL" evidence="2">
    <location>
        <begin position="3"/>
        <end position="87"/>
    </location>
</feature>
<dbReference type="AlphaFoldDB" id="A0A7V5PN07"/>
<dbReference type="PANTHER" id="PTHR43641">
    <property type="entry name" value="FORMATE ACETYLTRANSFERASE 3-RELATED"/>
    <property type="match status" value="1"/>
</dbReference>
<dbReference type="Pfam" id="PF02901">
    <property type="entry name" value="PFL-like"/>
    <property type="match status" value="1"/>
</dbReference>
<evidence type="ECO:0000313" key="3">
    <source>
        <dbReference type="EMBL" id="HHJ52068.1"/>
    </source>
</evidence>
<proteinExistence type="predicted"/>
<dbReference type="GO" id="GO:0003824">
    <property type="term" value="F:catalytic activity"/>
    <property type="evidence" value="ECO:0007669"/>
    <property type="project" value="InterPro"/>
</dbReference>
<organism evidence="3">
    <name type="scientific">Caldithrix abyssi</name>
    <dbReference type="NCBI Taxonomy" id="187145"/>
    <lineage>
        <taxon>Bacteria</taxon>
        <taxon>Pseudomonadati</taxon>
        <taxon>Calditrichota</taxon>
        <taxon>Calditrichia</taxon>
        <taxon>Calditrichales</taxon>
        <taxon>Calditrichaceae</taxon>
        <taxon>Caldithrix</taxon>
    </lineage>
</organism>
<dbReference type="PANTHER" id="PTHR43641:SF2">
    <property type="entry name" value="DEHYDRATASE YBIW-RELATED"/>
    <property type="match status" value="1"/>
</dbReference>
<accession>A0A7V5PN07</accession>
<dbReference type="GO" id="GO:0005829">
    <property type="term" value="C:cytosol"/>
    <property type="evidence" value="ECO:0007669"/>
    <property type="project" value="TreeGrafter"/>
</dbReference>
<dbReference type="PROSITE" id="PS51554">
    <property type="entry name" value="PFL"/>
    <property type="match status" value="1"/>
</dbReference>
<reference evidence="3" key="1">
    <citation type="journal article" date="2020" name="mSystems">
        <title>Genome- and Community-Level Interaction Insights into Carbon Utilization and Element Cycling Functions of Hydrothermarchaeota in Hydrothermal Sediment.</title>
        <authorList>
            <person name="Zhou Z."/>
            <person name="Liu Y."/>
            <person name="Xu W."/>
            <person name="Pan J."/>
            <person name="Luo Z.H."/>
            <person name="Li M."/>
        </authorList>
    </citation>
    <scope>NUCLEOTIDE SEQUENCE [LARGE SCALE GENOMIC DNA]</scope>
    <source>
        <strain evidence="3">HyVt-527</strain>
    </source>
</reference>
<evidence type="ECO:0000259" key="2">
    <source>
        <dbReference type="PROSITE" id="PS51554"/>
    </source>
</evidence>
<dbReference type="EMBL" id="DROD01000184">
    <property type="protein sequence ID" value="HHJ52068.1"/>
    <property type="molecule type" value="Genomic_DNA"/>
</dbReference>